<reference evidence="2 3" key="1">
    <citation type="journal article" date="2018" name="BMC Genomics">
        <title>Comparative genome analyses reveal sequence features reflecting distinct modes of host-adaptation between dicot and monocot powdery mildew.</title>
        <authorList>
            <person name="Wu Y."/>
            <person name="Ma X."/>
            <person name="Pan Z."/>
            <person name="Kale S.D."/>
            <person name="Song Y."/>
            <person name="King H."/>
            <person name="Zhang Q."/>
            <person name="Presley C."/>
            <person name="Deng X."/>
            <person name="Wei C.I."/>
            <person name="Xiao S."/>
        </authorList>
    </citation>
    <scope>NUCLEOTIDE SEQUENCE [LARGE SCALE GENOMIC DNA]</scope>
    <source>
        <strain evidence="2">UMSG2</strain>
    </source>
</reference>
<protein>
    <recommendedName>
        <fullName evidence="1">Protein kinase domain-containing protein</fullName>
    </recommendedName>
</protein>
<name>A0A420H6T9_9PEZI</name>
<accession>A0A420H6T9</accession>
<dbReference type="Proteomes" id="UP000286134">
    <property type="component" value="Unassembled WGS sequence"/>
</dbReference>
<keyword evidence="3" id="KW-1185">Reference proteome</keyword>
<dbReference type="EMBL" id="MCFK01010850">
    <property type="protein sequence ID" value="RKF53140.1"/>
    <property type="molecule type" value="Genomic_DNA"/>
</dbReference>
<proteinExistence type="predicted"/>
<organism evidence="2 3">
    <name type="scientific">Erysiphe neolycopersici</name>
    <dbReference type="NCBI Taxonomy" id="212602"/>
    <lineage>
        <taxon>Eukaryota</taxon>
        <taxon>Fungi</taxon>
        <taxon>Dikarya</taxon>
        <taxon>Ascomycota</taxon>
        <taxon>Pezizomycotina</taxon>
        <taxon>Leotiomycetes</taxon>
        <taxon>Erysiphales</taxon>
        <taxon>Erysiphaceae</taxon>
        <taxon>Erysiphe</taxon>
    </lineage>
</organism>
<dbReference type="OrthoDB" id="5979581at2759"/>
<evidence type="ECO:0000313" key="2">
    <source>
        <dbReference type="EMBL" id="RKF53140.1"/>
    </source>
</evidence>
<dbReference type="SUPFAM" id="SSF56112">
    <property type="entry name" value="Protein kinase-like (PK-like)"/>
    <property type="match status" value="1"/>
</dbReference>
<feature type="non-terminal residue" evidence="2">
    <location>
        <position position="89"/>
    </location>
</feature>
<evidence type="ECO:0000313" key="3">
    <source>
        <dbReference type="Proteomes" id="UP000286134"/>
    </source>
</evidence>
<evidence type="ECO:0000259" key="1">
    <source>
        <dbReference type="PROSITE" id="PS50011"/>
    </source>
</evidence>
<dbReference type="PROSITE" id="PS50011">
    <property type="entry name" value="PROTEIN_KINASE_DOM"/>
    <property type="match status" value="1"/>
</dbReference>
<sequence length="89" mass="10124">MFQGCPHIRPSLDQIEEPPALVLKFLLDNLLKASNMRRLERSEIKFVARGVLEALNIFHKAGYVHTDVKPDNSLVNYGDGTNRFSEVEL</sequence>
<dbReference type="STRING" id="212602.A0A420H6T9"/>
<comment type="caution">
    <text evidence="2">The sequence shown here is derived from an EMBL/GenBank/DDBJ whole genome shotgun (WGS) entry which is preliminary data.</text>
</comment>
<dbReference type="GO" id="GO:0005524">
    <property type="term" value="F:ATP binding"/>
    <property type="evidence" value="ECO:0007669"/>
    <property type="project" value="InterPro"/>
</dbReference>
<dbReference type="GO" id="GO:0004672">
    <property type="term" value="F:protein kinase activity"/>
    <property type="evidence" value="ECO:0007669"/>
    <property type="project" value="InterPro"/>
</dbReference>
<dbReference type="InterPro" id="IPR000719">
    <property type="entry name" value="Prot_kinase_dom"/>
</dbReference>
<gene>
    <name evidence="2" type="ORF">OnM2_108036</name>
</gene>
<dbReference type="AlphaFoldDB" id="A0A420H6T9"/>
<dbReference type="Gene3D" id="1.10.510.10">
    <property type="entry name" value="Transferase(Phosphotransferase) domain 1"/>
    <property type="match status" value="1"/>
</dbReference>
<dbReference type="InterPro" id="IPR011009">
    <property type="entry name" value="Kinase-like_dom_sf"/>
</dbReference>
<feature type="domain" description="Protein kinase" evidence="1">
    <location>
        <begin position="1"/>
        <end position="89"/>
    </location>
</feature>